<proteinExistence type="predicted"/>
<keyword evidence="2 3" id="KW-0802">TPR repeat</keyword>
<dbReference type="Gene3D" id="1.25.40.10">
    <property type="entry name" value="Tetratricopeptide repeat domain"/>
    <property type="match status" value="2"/>
</dbReference>
<name>A0A1R2B3J8_9CILI</name>
<reference evidence="4 5" key="1">
    <citation type="submission" date="2016-11" db="EMBL/GenBank/DDBJ databases">
        <title>The macronuclear genome of Stentor coeruleus: a giant cell with tiny introns.</title>
        <authorList>
            <person name="Slabodnick M."/>
            <person name="Ruby J.G."/>
            <person name="Reiff S.B."/>
            <person name="Swart E.C."/>
            <person name="Gosai S."/>
            <person name="Prabakaran S."/>
            <person name="Witkowska E."/>
            <person name="Larue G.E."/>
            <person name="Fisher S."/>
            <person name="Freeman R.M."/>
            <person name="Gunawardena J."/>
            <person name="Chu W."/>
            <person name="Stover N.A."/>
            <person name="Gregory B.D."/>
            <person name="Nowacki M."/>
            <person name="Derisi J."/>
            <person name="Roy S.W."/>
            <person name="Marshall W.F."/>
            <person name="Sood P."/>
        </authorList>
    </citation>
    <scope>NUCLEOTIDE SEQUENCE [LARGE SCALE GENOMIC DNA]</scope>
    <source>
        <strain evidence="4">WM001</strain>
    </source>
</reference>
<protein>
    <recommendedName>
        <fullName evidence="6">NB-ARC domain-containing protein</fullName>
    </recommendedName>
</protein>
<dbReference type="Proteomes" id="UP000187209">
    <property type="component" value="Unassembled WGS sequence"/>
</dbReference>
<dbReference type="InterPro" id="IPR011990">
    <property type="entry name" value="TPR-like_helical_dom_sf"/>
</dbReference>
<gene>
    <name evidence="4" type="ORF">SteCoe_30446</name>
</gene>
<evidence type="ECO:0000256" key="3">
    <source>
        <dbReference type="PROSITE-ProRule" id="PRU00339"/>
    </source>
</evidence>
<accession>A0A1R2B3J8</accession>
<dbReference type="EMBL" id="MPUH01000997">
    <property type="protein sequence ID" value="OMJ71361.1"/>
    <property type="molecule type" value="Genomic_DNA"/>
</dbReference>
<dbReference type="OrthoDB" id="6161812at2759"/>
<dbReference type="Gene3D" id="3.40.50.300">
    <property type="entry name" value="P-loop containing nucleotide triphosphate hydrolases"/>
    <property type="match status" value="1"/>
</dbReference>
<dbReference type="PANTHER" id="PTHR44943">
    <property type="entry name" value="CELLULOSE SYNTHASE OPERON PROTEIN C"/>
    <property type="match status" value="1"/>
</dbReference>
<organism evidence="4 5">
    <name type="scientific">Stentor coeruleus</name>
    <dbReference type="NCBI Taxonomy" id="5963"/>
    <lineage>
        <taxon>Eukaryota</taxon>
        <taxon>Sar</taxon>
        <taxon>Alveolata</taxon>
        <taxon>Ciliophora</taxon>
        <taxon>Postciliodesmatophora</taxon>
        <taxon>Heterotrichea</taxon>
        <taxon>Heterotrichida</taxon>
        <taxon>Stentoridae</taxon>
        <taxon>Stentor</taxon>
    </lineage>
</organism>
<comment type="caution">
    <text evidence="4">The sequence shown here is derived from an EMBL/GenBank/DDBJ whole genome shotgun (WGS) entry which is preliminary data.</text>
</comment>
<dbReference type="InterPro" id="IPR051685">
    <property type="entry name" value="Ycf3/AcsC/BcsC/TPR_MFPF"/>
</dbReference>
<keyword evidence="1" id="KW-0677">Repeat</keyword>
<dbReference type="SMART" id="SM00028">
    <property type="entry name" value="TPR"/>
    <property type="match status" value="6"/>
</dbReference>
<feature type="repeat" description="TPR" evidence="3">
    <location>
        <begin position="1128"/>
        <end position="1161"/>
    </location>
</feature>
<dbReference type="InterPro" id="IPR027417">
    <property type="entry name" value="P-loop_NTPase"/>
</dbReference>
<dbReference type="PROSITE" id="PS50005">
    <property type="entry name" value="TPR"/>
    <property type="match status" value="1"/>
</dbReference>
<evidence type="ECO:0000313" key="4">
    <source>
        <dbReference type="EMBL" id="OMJ71361.1"/>
    </source>
</evidence>
<dbReference type="SUPFAM" id="SSF48452">
    <property type="entry name" value="TPR-like"/>
    <property type="match status" value="2"/>
</dbReference>
<evidence type="ECO:0000256" key="2">
    <source>
        <dbReference type="ARBA" id="ARBA00022803"/>
    </source>
</evidence>
<dbReference type="PANTHER" id="PTHR44943:SF4">
    <property type="entry name" value="TPR REPEAT-CONTAINING PROTEIN MJ0798"/>
    <property type="match status" value="1"/>
</dbReference>
<evidence type="ECO:0008006" key="6">
    <source>
        <dbReference type="Google" id="ProtNLM"/>
    </source>
</evidence>
<dbReference type="InterPro" id="IPR019734">
    <property type="entry name" value="TPR_rpt"/>
</dbReference>
<evidence type="ECO:0000313" key="5">
    <source>
        <dbReference type="Proteomes" id="UP000187209"/>
    </source>
</evidence>
<evidence type="ECO:0000256" key="1">
    <source>
        <dbReference type="ARBA" id="ARBA00022737"/>
    </source>
</evidence>
<keyword evidence="5" id="KW-1185">Reference proteome</keyword>
<dbReference type="SUPFAM" id="SSF52540">
    <property type="entry name" value="P-loop containing nucleoside triphosphate hydrolases"/>
    <property type="match status" value="1"/>
</dbReference>
<sequence>MSQFKYQIFPRYNGASWVSDVYENGICINPNAPTYFLSQFLTPNPWNTSYNPSRKIVLISKYGLSGGGNSSPKGTLRDRSTSVTNKIPEKTHFTSSTRELASSVKNTRNPSVVFMDDRKDYIIKKLLLDIKSQIKSGLEFSYIIKQIEDFNFLTGINCFLLCNSILEILSLPQIYIRKKWAFHREKLSRLAKKLMIFHIAFSGEGEQLVTGAYEEAKVWIGAIDKHIENNNKNLTEVGFQVNIACINLLIEALRKDEIKEHLLAKNLTKVVEDFVDMTNSERSVNEYLRASVKASRNFPCDLILLEFLGAHENKSSIIRNLIDMNCSSPWLNLAAILDYVQESFSPVDSIQLLSEYLYYSSFETGSWKIQSRAIELITQLSIQNPNFISLTTLVISEKAKIPCELSIKTQLIHIDLYKTSISEYISNSYKAKDLFIPKSIPKWLQNLEAGRETEDLIMILNNSGYKTICITGKKGTGKTSLALTYYKTRRNFYKKLIFIRATNRGVLENSFIKISKKLGIIEQETIDEVIKSVVRFLNKSDEMFLIIFDDVKDLAGIKGYFPTRGHIILTSEFEVFGLRYEVSEPSLEVLIKYLEKTKDSKGIADRCLGDWHIGKLYRNISDKKKCVPFVAYGQSLYEKICEDLCNIQGIDIVLQCLGLLENFPLQINYAKKVLEKASKTEIYDSDINIEVTLCKMSDWGLVYEKKNFYFMLEPNFHSFLSKSYIKNPDECAKILSELYLSIDFSIYTKDLNAYYYGRLLENCHILNSQNLNCVGILLFVRGLYYLYHIKNFISAIDDFTRALNMFDTLDSFKEKTFFLLGRCYLYTNQIKKAISLLENISNSLSDPELTLYSKVYLIKSYEIIGQGVKIRNIIFNKSSSLSTIQFEESALYIIHGICRLFLTEKKLKNLITPYSLFLHSNTPSILLLETLWKLSLFFEYKERWTTVLAYINLIAQTLGVHQVLQPGTMRSAMDSIINLVFEIKVKTEDLLGENHYTLSYAYIILAKVHATLGINDLRIKNLDRALEIRTKKYGPDQLCVAEVQLEIAKYYGIKVKSIDLAYKYIKKAEKTIKATAGESTIIYARVIDLKGLILAKDNQLTEATNLINQSFAIKNCILAKSSDNEEMSQSFASLGLISYKKHELQQALDYYTKALEPNHKIYLSTFWALKAYKIALELHSYQQALEFKNQQIRLLIHIYDANSEIVFNEYQKAYQLAIDIKSYEQANNIALGSLDILKGMSNKNTLNYNQSMYMIKVADSFTKIRKYDDAENYLKDAVDLAKKDNGIKSFEYTNAKYALGIFYKDMGKYAKAIDQMESVVEDLTGKRKGKILVDIGLCYMKIMKVEKAKGVLDSAMKIYNDEGLKLEVGKVYVIFSYLYKDNALFMKKSLKKAIEIYSKELGSEHTETIHLCSRLNSLKSLSSTSLI</sequence>